<evidence type="ECO:0008006" key="5">
    <source>
        <dbReference type="Google" id="ProtNLM"/>
    </source>
</evidence>
<feature type="region of interest" description="Disordered" evidence="1">
    <location>
        <begin position="21"/>
        <end position="71"/>
    </location>
</feature>
<evidence type="ECO:0000313" key="4">
    <source>
        <dbReference type="Proteomes" id="UP000237082"/>
    </source>
</evidence>
<sequence length="93" mass="9775">MRLAVLALAAALAFQPVFAKKPSHSYSNTPNESQLLEHGRYQNSDGQAVHSPAHSKTGKAPAGASAQCGDGTYSFSTHRRGTCSHHGGVASWL</sequence>
<evidence type="ECO:0000313" key="3">
    <source>
        <dbReference type="EMBL" id="POZ63897.1"/>
    </source>
</evidence>
<dbReference type="OrthoDB" id="4751721at2"/>
<organism evidence="3 4">
    <name type="scientific">Chromobacterium alticapitis</name>
    <dbReference type="NCBI Taxonomy" id="2073169"/>
    <lineage>
        <taxon>Bacteria</taxon>
        <taxon>Pseudomonadati</taxon>
        <taxon>Pseudomonadota</taxon>
        <taxon>Betaproteobacteria</taxon>
        <taxon>Neisseriales</taxon>
        <taxon>Chromobacteriaceae</taxon>
        <taxon>Chromobacterium</taxon>
    </lineage>
</organism>
<dbReference type="EMBL" id="PQWB01000005">
    <property type="protein sequence ID" value="POZ63897.1"/>
    <property type="molecule type" value="Genomic_DNA"/>
</dbReference>
<dbReference type="RefSeq" id="WP_103900787.1">
    <property type="nucleotide sequence ID" value="NZ_PQWB01000005.1"/>
</dbReference>
<reference evidence="4" key="1">
    <citation type="submission" date="2018-02" db="EMBL/GenBank/DDBJ databases">
        <authorList>
            <person name="O'Hara-Hanley K."/>
            <person name="Soby S."/>
        </authorList>
    </citation>
    <scope>NUCLEOTIDE SEQUENCE [LARGE SCALE GENOMIC DNA]</scope>
    <source>
        <strain evidence="4">MWU14-2602</strain>
    </source>
</reference>
<dbReference type="AlphaFoldDB" id="A0A2S5DLG8"/>
<name>A0A2S5DLG8_9NEIS</name>
<evidence type="ECO:0000256" key="1">
    <source>
        <dbReference type="SAM" id="MobiDB-lite"/>
    </source>
</evidence>
<accession>A0A2S5DLG8</accession>
<dbReference type="Proteomes" id="UP000237082">
    <property type="component" value="Unassembled WGS sequence"/>
</dbReference>
<evidence type="ECO:0000256" key="2">
    <source>
        <dbReference type="SAM" id="SignalP"/>
    </source>
</evidence>
<feature type="signal peptide" evidence="2">
    <location>
        <begin position="1"/>
        <end position="19"/>
    </location>
</feature>
<comment type="caution">
    <text evidence="3">The sequence shown here is derived from an EMBL/GenBank/DDBJ whole genome shotgun (WGS) entry which is preliminary data.</text>
</comment>
<keyword evidence="4" id="KW-1185">Reference proteome</keyword>
<feature type="chain" id="PRO_5015411361" description="DUF3761 domain-containing protein" evidence="2">
    <location>
        <begin position="20"/>
        <end position="93"/>
    </location>
</feature>
<protein>
    <recommendedName>
        <fullName evidence="5">DUF3761 domain-containing protein</fullName>
    </recommendedName>
</protein>
<dbReference type="Pfam" id="PF12587">
    <property type="entry name" value="DUF3761"/>
    <property type="match status" value="1"/>
</dbReference>
<proteinExistence type="predicted"/>
<keyword evidence="2" id="KW-0732">Signal</keyword>
<dbReference type="InterPro" id="IPR022236">
    <property type="entry name" value="DUF3761"/>
</dbReference>
<feature type="compositionally biased region" description="Polar residues" evidence="1">
    <location>
        <begin position="24"/>
        <end position="34"/>
    </location>
</feature>
<gene>
    <name evidence="3" type="ORF">C2I19_00565</name>
</gene>